<dbReference type="RefSeq" id="WP_009496251.1">
    <property type="nucleotide sequence ID" value="NZ_AMZQ01000013.1"/>
</dbReference>
<proteinExistence type="predicted"/>
<dbReference type="Proteomes" id="UP000011939">
    <property type="component" value="Unassembled WGS sequence"/>
</dbReference>
<gene>
    <name evidence="1" type="ORF">CSUNSWCD_926</name>
</gene>
<dbReference type="PATRIC" id="fig|1244083.3.peg.2170"/>
<sequence>MQNSAFRRLTISPSDAPRLIEEFSKLKDIGKRVDAGLEGDIDKI</sequence>
<dbReference type="AlphaFoldDB" id="M5IQ75"/>
<organism evidence="1 2">
    <name type="scientific">Campylobacter showae CSUNSWCD</name>
    <dbReference type="NCBI Taxonomy" id="1244083"/>
    <lineage>
        <taxon>Bacteria</taxon>
        <taxon>Pseudomonadati</taxon>
        <taxon>Campylobacterota</taxon>
        <taxon>Epsilonproteobacteria</taxon>
        <taxon>Campylobacterales</taxon>
        <taxon>Campylobacteraceae</taxon>
        <taxon>Campylobacter</taxon>
    </lineage>
</organism>
<evidence type="ECO:0000313" key="1">
    <source>
        <dbReference type="EMBL" id="EKU10398.1"/>
    </source>
</evidence>
<dbReference type="STRING" id="1244083.CSUNSWCD_926"/>
<dbReference type="EMBL" id="AMZQ01000013">
    <property type="protein sequence ID" value="EKU10398.1"/>
    <property type="molecule type" value="Genomic_DNA"/>
</dbReference>
<reference evidence="1 2" key="1">
    <citation type="journal article" date="2013" name="Genome Announc.">
        <title>Genome Sequence of Campylobacter showae UNSWCD, Isolated from a Patient with Crohn's Disease.</title>
        <authorList>
            <person name="Tay A.P."/>
            <person name="Kaakoush N.O."/>
            <person name="Deshpande N.P."/>
            <person name="Chen Z."/>
            <person name="Mitchell H."/>
            <person name="Wilkins M.R."/>
        </authorList>
    </citation>
    <scope>NUCLEOTIDE SEQUENCE [LARGE SCALE GENOMIC DNA]</scope>
    <source>
        <strain evidence="1 2">CSUNSWCD</strain>
    </source>
</reference>
<accession>M5IQ75</accession>
<name>M5IQ75_9BACT</name>
<evidence type="ECO:0000313" key="2">
    <source>
        <dbReference type="Proteomes" id="UP000011939"/>
    </source>
</evidence>
<comment type="caution">
    <text evidence="1">The sequence shown here is derived from an EMBL/GenBank/DDBJ whole genome shotgun (WGS) entry which is preliminary data.</text>
</comment>
<protein>
    <submittedName>
        <fullName evidence="1">Uncharacterized protein</fullName>
    </submittedName>
</protein>